<organism evidence="2 3">
    <name type="scientific">Reyranella soli</name>
    <dbReference type="NCBI Taxonomy" id="1230389"/>
    <lineage>
        <taxon>Bacteria</taxon>
        <taxon>Pseudomonadati</taxon>
        <taxon>Pseudomonadota</taxon>
        <taxon>Alphaproteobacteria</taxon>
        <taxon>Hyphomicrobiales</taxon>
        <taxon>Reyranellaceae</taxon>
        <taxon>Reyranella</taxon>
    </lineage>
</organism>
<keyword evidence="3" id="KW-1185">Reference proteome</keyword>
<feature type="transmembrane region" description="Helical" evidence="1">
    <location>
        <begin position="63"/>
        <end position="82"/>
    </location>
</feature>
<dbReference type="RefSeq" id="WP_147151751.1">
    <property type="nucleotide sequence ID" value="NZ_BKAJ01000078.1"/>
</dbReference>
<evidence type="ECO:0000313" key="2">
    <source>
        <dbReference type="EMBL" id="GEP57378.1"/>
    </source>
</evidence>
<keyword evidence="1" id="KW-0812">Transmembrane</keyword>
<comment type="caution">
    <text evidence="2">The sequence shown here is derived from an EMBL/GenBank/DDBJ whole genome shotgun (WGS) entry which is preliminary data.</text>
</comment>
<gene>
    <name evidence="2" type="ORF">RSO01_45440</name>
</gene>
<dbReference type="Proteomes" id="UP000321058">
    <property type="component" value="Unassembled WGS sequence"/>
</dbReference>
<evidence type="ECO:0000313" key="3">
    <source>
        <dbReference type="Proteomes" id="UP000321058"/>
    </source>
</evidence>
<sequence>MKRIHPFVWGHLAAALIVGAGVGATLDVQAAIMGAIMLAAGAVISSTFCWWKPGLDAPAWQLIPVAILANPLMLVALGFIAVDADCVLGNKRGWDCLGAAIAIIVAGACLVPPFGGWLWRWWKQRRHPRGV</sequence>
<dbReference type="EMBL" id="BKAJ01000078">
    <property type="protein sequence ID" value="GEP57378.1"/>
    <property type="molecule type" value="Genomic_DNA"/>
</dbReference>
<evidence type="ECO:0000256" key="1">
    <source>
        <dbReference type="SAM" id="Phobius"/>
    </source>
</evidence>
<dbReference type="AlphaFoldDB" id="A0A512NEK9"/>
<feature type="transmembrane region" description="Helical" evidence="1">
    <location>
        <begin position="32"/>
        <end position="51"/>
    </location>
</feature>
<feature type="transmembrane region" description="Helical" evidence="1">
    <location>
        <begin position="7"/>
        <end position="26"/>
    </location>
</feature>
<protein>
    <submittedName>
        <fullName evidence="2">Uncharacterized protein</fullName>
    </submittedName>
</protein>
<name>A0A512NEK9_9HYPH</name>
<keyword evidence="1" id="KW-1133">Transmembrane helix</keyword>
<feature type="transmembrane region" description="Helical" evidence="1">
    <location>
        <begin position="97"/>
        <end position="119"/>
    </location>
</feature>
<accession>A0A512NEK9</accession>
<dbReference type="OrthoDB" id="9884111at2"/>
<reference evidence="2 3" key="1">
    <citation type="submission" date="2019-07" db="EMBL/GenBank/DDBJ databases">
        <title>Whole genome shotgun sequence of Reyranella soli NBRC 108950.</title>
        <authorList>
            <person name="Hosoyama A."/>
            <person name="Uohara A."/>
            <person name="Ohji S."/>
            <person name="Ichikawa N."/>
        </authorList>
    </citation>
    <scope>NUCLEOTIDE SEQUENCE [LARGE SCALE GENOMIC DNA]</scope>
    <source>
        <strain evidence="2 3">NBRC 108950</strain>
    </source>
</reference>
<keyword evidence="1" id="KW-0472">Membrane</keyword>
<proteinExistence type="predicted"/>